<evidence type="ECO:0000313" key="3">
    <source>
        <dbReference type="Proteomes" id="UP000248340"/>
    </source>
</evidence>
<dbReference type="OrthoDB" id="4449513at2759"/>
<protein>
    <submittedName>
        <fullName evidence="2">Uncharacterized protein</fullName>
    </submittedName>
</protein>
<dbReference type="GeneID" id="37139841"/>
<accession>A0A319BZ58</accession>
<dbReference type="EMBL" id="KZ821733">
    <property type="protein sequence ID" value="PYH78054.1"/>
    <property type="molecule type" value="Genomic_DNA"/>
</dbReference>
<gene>
    <name evidence="2" type="ORF">BO82DRAFT_367953</name>
</gene>
<organism evidence="2 3">
    <name type="scientific">Aspergillus uvarum CBS 121591</name>
    <dbReference type="NCBI Taxonomy" id="1448315"/>
    <lineage>
        <taxon>Eukaryota</taxon>
        <taxon>Fungi</taxon>
        <taxon>Dikarya</taxon>
        <taxon>Ascomycota</taxon>
        <taxon>Pezizomycotina</taxon>
        <taxon>Eurotiomycetes</taxon>
        <taxon>Eurotiomycetidae</taxon>
        <taxon>Eurotiales</taxon>
        <taxon>Aspergillaceae</taxon>
        <taxon>Aspergillus</taxon>
        <taxon>Aspergillus subgen. Circumdati</taxon>
    </lineage>
</organism>
<feature type="compositionally biased region" description="Basic and acidic residues" evidence="1">
    <location>
        <begin position="26"/>
        <end position="37"/>
    </location>
</feature>
<feature type="region of interest" description="Disordered" evidence="1">
    <location>
        <begin position="25"/>
        <end position="51"/>
    </location>
</feature>
<name>A0A319BZ58_9EURO</name>
<keyword evidence="3" id="KW-1185">Reference proteome</keyword>
<reference evidence="2 3" key="1">
    <citation type="submission" date="2016-12" db="EMBL/GenBank/DDBJ databases">
        <title>The genomes of Aspergillus section Nigri reveals drivers in fungal speciation.</title>
        <authorList>
            <consortium name="DOE Joint Genome Institute"/>
            <person name="Vesth T.C."/>
            <person name="Nybo J."/>
            <person name="Theobald S."/>
            <person name="Brandl J."/>
            <person name="Frisvad J.C."/>
            <person name="Nielsen K.F."/>
            <person name="Lyhne E.K."/>
            <person name="Kogle M.E."/>
            <person name="Kuo A."/>
            <person name="Riley R."/>
            <person name="Clum A."/>
            <person name="Nolan M."/>
            <person name="Lipzen A."/>
            <person name="Salamov A."/>
            <person name="Henrissat B."/>
            <person name="Wiebenga A."/>
            <person name="De Vries R.P."/>
            <person name="Grigoriev I.V."/>
            <person name="Mortensen U.H."/>
            <person name="Andersen M.R."/>
            <person name="Baker S.E."/>
        </authorList>
    </citation>
    <scope>NUCLEOTIDE SEQUENCE [LARGE SCALE GENOMIC DNA]</scope>
    <source>
        <strain evidence="2 3">CBS 121591</strain>
    </source>
</reference>
<proteinExistence type="predicted"/>
<dbReference type="Proteomes" id="UP000248340">
    <property type="component" value="Unassembled WGS sequence"/>
</dbReference>
<dbReference type="RefSeq" id="XP_025488254.1">
    <property type="nucleotide sequence ID" value="XM_025637100.1"/>
</dbReference>
<evidence type="ECO:0000313" key="2">
    <source>
        <dbReference type="EMBL" id="PYH78054.1"/>
    </source>
</evidence>
<evidence type="ECO:0000256" key="1">
    <source>
        <dbReference type="SAM" id="MobiDB-lite"/>
    </source>
</evidence>
<sequence length="151" mass="17084">MVTAYLVQTRLPSCDAIRAVALQEGPQREDAYERNEDPPAPQDRYPNAFRSKPADILNDLHRAAGQTAQHMPMFLQAILQLYPPGMAHLQFEAITESRPSPAHNTGYWFRYNRDCSRATWNSSGKFHLLADTVDAWRQVGALHGHADLNLE</sequence>
<dbReference type="STRING" id="1448315.A0A319BZ58"/>
<dbReference type="VEuPathDB" id="FungiDB:BO82DRAFT_367953"/>
<dbReference type="AlphaFoldDB" id="A0A319BZ58"/>